<feature type="transmembrane region" description="Helical" evidence="7">
    <location>
        <begin position="114"/>
        <end position="134"/>
    </location>
</feature>
<feature type="transmembrane region" description="Helical" evidence="7">
    <location>
        <begin position="140"/>
        <end position="164"/>
    </location>
</feature>
<evidence type="ECO:0000313" key="11">
    <source>
        <dbReference type="Proteomes" id="UP000064893"/>
    </source>
</evidence>
<protein>
    <submittedName>
        <fullName evidence="10">Rhomboid family protease GlpG</fullName>
    </submittedName>
</protein>
<organism evidence="10 11">
    <name type="scientific">Salinivirga cyanobacteriivorans</name>
    <dbReference type="NCBI Taxonomy" id="1307839"/>
    <lineage>
        <taxon>Bacteria</taxon>
        <taxon>Pseudomonadati</taxon>
        <taxon>Bacteroidota</taxon>
        <taxon>Bacteroidia</taxon>
        <taxon>Bacteroidales</taxon>
        <taxon>Salinivirgaceae</taxon>
        <taxon>Salinivirga</taxon>
    </lineage>
</organism>
<feature type="transmembrane region" description="Helical" evidence="7">
    <location>
        <begin position="21"/>
        <end position="42"/>
    </location>
</feature>
<sequence length="303" mass="34862">MNRIWEEIKQQFKQGSVLTRLIIINLAVFVAVNLIHVGLFLFSTNAENVAITMQQILNWLAVPSSVGELTTRPWTVITYMFLHKDLFHILFNMLWIYWFGRIFLMYLDQKKLLGVYLVGGLSGALLYILAYNAFPAFSDYVPYSIMLGASAAVMAVVFSISFYVPNYTLNLIFIGPVKLKYIAAFTIILDFLMIASSNAGGHISHLGGALFGYLFITQYKKQKDITRWAWGLFYPEKSSTKKKKRNPHMHVSYKKPKTDMEYNAQKVAERKELDRILDKVAKSGYESLSKKEKEILFKMSNKR</sequence>
<dbReference type="Pfam" id="PF01694">
    <property type="entry name" value="Rhomboid"/>
    <property type="match status" value="1"/>
</dbReference>
<evidence type="ECO:0000256" key="2">
    <source>
        <dbReference type="ARBA" id="ARBA00009045"/>
    </source>
</evidence>
<evidence type="ECO:0000259" key="9">
    <source>
        <dbReference type="Pfam" id="PF20216"/>
    </source>
</evidence>
<evidence type="ECO:0000256" key="5">
    <source>
        <dbReference type="ARBA" id="ARBA00022989"/>
    </source>
</evidence>
<dbReference type="GO" id="GO:0016020">
    <property type="term" value="C:membrane"/>
    <property type="evidence" value="ECO:0007669"/>
    <property type="project" value="UniProtKB-SubCell"/>
</dbReference>
<evidence type="ECO:0000259" key="8">
    <source>
        <dbReference type="Pfam" id="PF01694"/>
    </source>
</evidence>
<keyword evidence="4" id="KW-0378">Hydrolase</keyword>
<name>A0A0S2HYB6_9BACT</name>
<dbReference type="InterPro" id="IPR050925">
    <property type="entry name" value="Rhomboid_protease_S54"/>
</dbReference>
<evidence type="ECO:0000256" key="4">
    <source>
        <dbReference type="ARBA" id="ARBA00022801"/>
    </source>
</evidence>
<reference evidence="10 11" key="1">
    <citation type="submission" date="2015-11" db="EMBL/GenBank/DDBJ databases">
        <title>Description and complete genome sequence of a novel strain predominating in hypersaline microbial mats and representing a new family of the Bacteriodetes phylum.</title>
        <authorList>
            <person name="Spring S."/>
            <person name="Bunk B."/>
            <person name="Sproer C."/>
            <person name="Klenk H.-P."/>
        </authorList>
    </citation>
    <scope>NUCLEOTIDE SEQUENCE [LARGE SCALE GENOMIC DNA]</scope>
    <source>
        <strain evidence="10 11">L21-Spi-D4</strain>
    </source>
</reference>
<dbReference type="SUPFAM" id="SSF144091">
    <property type="entry name" value="Rhomboid-like"/>
    <property type="match status" value="1"/>
</dbReference>
<dbReference type="STRING" id="1307839.L21SP5_01330"/>
<keyword evidence="11" id="KW-1185">Reference proteome</keyword>
<feature type="transmembrane region" description="Helical" evidence="7">
    <location>
        <begin position="86"/>
        <end position="107"/>
    </location>
</feature>
<feature type="transmembrane region" description="Helical" evidence="7">
    <location>
        <begin position="171"/>
        <end position="193"/>
    </location>
</feature>
<dbReference type="GO" id="GO:0006508">
    <property type="term" value="P:proteolysis"/>
    <property type="evidence" value="ECO:0007669"/>
    <property type="project" value="UniProtKB-KW"/>
</dbReference>
<dbReference type="PANTHER" id="PTHR43731">
    <property type="entry name" value="RHOMBOID PROTEASE"/>
    <property type="match status" value="1"/>
</dbReference>
<dbReference type="OrthoDB" id="680602at2"/>
<evidence type="ECO:0000256" key="7">
    <source>
        <dbReference type="SAM" id="Phobius"/>
    </source>
</evidence>
<keyword evidence="5 7" id="KW-1133">Transmembrane helix</keyword>
<comment type="similarity">
    <text evidence="2">Belongs to the peptidase S54 family.</text>
</comment>
<evidence type="ECO:0000313" key="10">
    <source>
        <dbReference type="EMBL" id="ALO14981.1"/>
    </source>
</evidence>
<gene>
    <name evidence="10" type="ORF">L21SP5_01330</name>
</gene>
<evidence type="ECO:0000256" key="1">
    <source>
        <dbReference type="ARBA" id="ARBA00004141"/>
    </source>
</evidence>
<dbReference type="InterPro" id="IPR046483">
    <property type="entry name" value="DUF6576"/>
</dbReference>
<feature type="transmembrane region" description="Helical" evidence="7">
    <location>
        <begin position="199"/>
        <end position="216"/>
    </location>
</feature>
<dbReference type="GO" id="GO:0004252">
    <property type="term" value="F:serine-type endopeptidase activity"/>
    <property type="evidence" value="ECO:0007669"/>
    <property type="project" value="InterPro"/>
</dbReference>
<dbReference type="AlphaFoldDB" id="A0A0S2HYB6"/>
<feature type="domain" description="Peptidase S54 rhomboid" evidence="8">
    <location>
        <begin position="72"/>
        <end position="216"/>
    </location>
</feature>
<dbReference type="EMBL" id="CP013118">
    <property type="protein sequence ID" value="ALO14981.1"/>
    <property type="molecule type" value="Genomic_DNA"/>
</dbReference>
<keyword evidence="3 7" id="KW-0812">Transmembrane</keyword>
<dbReference type="PANTHER" id="PTHR43731:SF14">
    <property type="entry name" value="PRESENILIN-ASSOCIATED RHOMBOID-LIKE PROTEIN, MITOCHONDRIAL"/>
    <property type="match status" value="1"/>
</dbReference>
<accession>A0A0S2HYB6</accession>
<dbReference type="InterPro" id="IPR022764">
    <property type="entry name" value="Peptidase_S54_rhomboid_dom"/>
</dbReference>
<dbReference type="Pfam" id="PF20216">
    <property type="entry name" value="DUF6576"/>
    <property type="match status" value="1"/>
</dbReference>
<evidence type="ECO:0000256" key="3">
    <source>
        <dbReference type="ARBA" id="ARBA00022692"/>
    </source>
</evidence>
<keyword evidence="10" id="KW-0645">Protease</keyword>
<evidence type="ECO:0000256" key="6">
    <source>
        <dbReference type="ARBA" id="ARBA00023136"/>
    </source>
</evidence>
<dbReference type="InterPro" id="IPR035952">
    <property type="entry name" value="Rhomboid-like_sf"/>
</dbReference>
<dbReference type="Gene3D" id="1.20.1540.10">
    <property type="entry name" value="Rhomboid-like"/>
    <property type="match status" value="1"/>
</dbReference>
<dbReference type="Proteomes" id="UP000064893">
    <property type="component" value="Chromosome"/>
</dbReference>
<comment type="subcellular location">
    <subcellularLocation>
        <location evidence="1">Membrane</location>
        <topology evidence="1">Multi-pass membrane protein</topology>
    </subcellularLocation>
</comment>
<keyword evidence="6 7" id="KW-0472">Membrane</keyword>
<dbReference type="KEGG" id="blq:L21SP5_01330"/>
<proteinExistence type="inferred from homology"/>
<feature type="domain" description="DUF6576" evidence="9">
    <location>
        <begin position="259"/>
        <end position="301"/>
    </location>
</feature>
<dbReference type="RefSeq" id="WP_057952488.1">
    <property type="nucleotide sequence ID" value="NZ_CP013118.1"/>
</dbReference>